<dbReference type="Proteomes" id="UP000297975">
    <property type="component" value="Unassembled WGS sequence"/>
</dbReference>
<dbReference type="InterPro" id="IPR016181">
    <property type="entry name" value="Acyl_CoA_acyltransferase"/>
</dbReference>
<evidence type="ECO:0000313" key="2">
    <source>
        <dbReference type="EMBL" id="TFB24415.1"/>
    </source>
</evidence>
<dbReference type="AlphaFoldDB" id="A0A4Y8IRW4"/>
<evidence type="ECO:0000313" key="3">
    <source>
        <dbReference type="Proteomes" id="UP000297975"/>
    </source>
</evidence>
<dbReference type="InterPro" id="IPR000182">
    <property type="entry name" value="GNAT_dom"/>
</dbReference>
<organism evidence="2 3">
    <name type="scientific">Filobacillus milosensis</name>
    <dbReference type="NCBI Taxonomy" id="94137"/>
    <lineage>
        <taxon>Bacteria</taxon>
        <taxon>Bacillati</taxon>
        <taxon>Bacillota</taxon>
        <taxon>Bacilli</taxon>
        <taxon>Bacillales</taxon>
        <taxon>Bacillaceae</taxon>
        <taxon>Filobacillus</taxon>
    </lineage>
</organism>
<proteinExistence type="predicted"/>
<dbReference type="Gene3D" id="3.40.630.30">
    <property type="match status" value="2"/>
</dbReference>
<feature type="domain" description="N-acetyltransferase" evidence="1">
    <location>
        <begin position="172"/>
        <end position="318"/>
    </location>
</feature>
<dbReference type="RefSeq" id="WP_134338773.1">
    <property type="nucleotide sequence ID" value="NZ_SOPW01000002.1"/>
</dbReference>
<comment type="caution">
    <text evidence="2">The sequence shown here is derived from an EMBL/GenBank/DDBJ whole genome shotgun (WGS) entry which is preliminary data.</text>
</comment>
<name>A0A4Y8IRW4_9BACI</name>
<accession>A0A4Y8IRW4</accession>
<keyword evidence="3" id="KW-1185">Reference proteome</keyword>
<dbReference type="CDD" id="cd04301">
    <property type="entry name" value="NAT_SF"/>
    <property type="match status" value="2"/>
</dbReference>
<dbReference type="InterPro" id="IPR050276">
    <property type="entry name" value="MshD_Acetyltransferase"/>
</dbReference>
<keyword evidence="2" id="KW-0808">Transferase</keyword>
<dbReference type="OrthoDB" id="2861902at2"/>
<dbReference type="GO" id="GO:0016747">
    <property type="term" value="F:acyltransferase activity, transferring groups other than amino-acyl groups"/>
    <property type="evidence" value="ECO:0007669"/>
    <property type="project" value="InterPro"/>
</dbReference>
<evidence type="ECO:0000259" key="1">
    <source>
        <dbReference type="PROSITE" id="PS51186"/>
    </source>
</evidence>
<gene>
    <name evidence="2" type="ORF">E3U55_02655</name>
</gene>
<dbReference type="Pfam" id="PF00583">
    <property type="entry name" value="Acetyltransf_1"/>
    <property type="match status" value="2"/>
</dbReference>
<feature type="domain" description="N-acetyltransferase" evidence="1">
    <location>
        <begin position="1"/>
        <end position="165"/>
    </location>
</feature>
<dbReference type="PANTHER" id="PTHR43617">
    <property type="entry name" value="L-AMINO ACID N-ACETYLTRANSFERASE"/>
    <property type="match status" value="1"/>
</dbReference>
<dbReference type="PROSITE" id="PS51186">
    <property type="entry name" value="GNAT"/>
    <property type="match status" value="2"/>
</dbReference>
<dbReference type="SUPFAM" id="SSF55729">
    <property type="entry name" value="Acyl-CoA N-acyltransferases (Nat)"/>
    <property type="match status" value="2"/>
</dbReference>
<dbReference type="EMBL" id="SOPW01000002">
    <property type="protein sequence ID" value="TFB24415.1"/>
    <property type="molecule type" value="Genomic_DNA"/>
</dbReference>
<protein>
    <submittedName>
        <fullName evidence="2">GNAT family N-acetyltransferase</fullName>
    </submittedName>
</protein>
<sequence length="318" mass="36484">MKYKNLTRKDSKQIVECWNRNIGNLFPMTEKLFIQNSLNDYNLDPDASIVIKDGELIVGFIIAKHYQESIDFGIPSHIANIQVLLVDKEYRQQGIGKNLLNKCLDTLSKKGKKEVRLGRDTWHYFPGVPVEYEDTRSWFEKQGFSRGRYIDTDMSRSFSKDEPFEQLQNPDADFSILKPEDQDELCEFMKANFPGRWDYEVNKYFELGGTGRDFVVLRIDGAIQGFCRMNDEVTPFIGCNVNWAGVFDGKVGGIGPLGVNKDVRGNGLGLDVVKAGMNTLRERGIDHIIIDWTGLVDFYKKVGFDVFKQYGTYYKKLT</sequence>
<reference evidence="2 3" key="1">
    <citation type="submission" date="2019-03" db="EMBL/GenBank/DDBJ databases">
        <authorList>
            <person name="He R.-H."/>
        </authorList>
    </citation>
    <scope>NUCLEOTIDE SEQUENCE [LARGE SCALE GENOMIC DNA]</scope>
    <source>
        <strain evidence="3">SH 714</strain>
    </source>
</reference>